<dbReference type="SUPFAM" id="SSF81321">
    <property type="entry name" value="Family A G protein-coupled receptor-like"/>
    <property type="match status" value="1"/>
</dbReference>
<evidence type="ECO:0000256" key="3">
    <source>
        <dbReference type="ARBA" id="ARBA00022692"/>
    </source>
</evidence>
<evidence type="ECO:0000256" key="7">
    <source>
        <dbReference type="ARBA" id="ARBA00023170"/>
    </source>
</evidence>
<keyword evidence="6 11" id="KW-0472">Membrane</keyword>
<dbReference type="PRINTS" id="PR00237">
    <property type="entry name" value="GPCRRHODOPSN"/>
</dbReference>
<evidence type="ECO:0000256" key="6">
    <source>
        <dbReference type="ARBA" id="ARBA00023136"/>
    </source>
</evidence>
<keyword evidence="2" id="KW-1003">Cell membrane</keyword>
<evidence type="ECO:0000256" key="11">
    <source>
        <dbReference type="SAM" id="Phobius"/>
    </source>
</evidence>
<keyword evidence="9" id="KW-0807">Transducer</keyword>
<dbReference type="PROSITE" id="PS50262">
    <property type="entry name" value="G_PROTEIN_RECEP_F1_2"/>
    <property type="match status" value="1"/>
</dbReference>
<dbReference type="GO" id="GO:0005886">
    <property type="term" value="C:plasma membrane"/>
    <property type="evidence" value="ECO:0007669"/>
    <property type="project" value="UniProtKB-SubCell"/>
</dbReference>
<dbReference type="GO" id="GO:0004930">
    <property type="term" value="F:G protein-coupled receptor activity"/>
    <property type="evidence" value="ECO:0007669"/>
    <property type="project" value="UniProtKB-KW"/>
</dbReference>
<protein>
    <recommendedName>
        <fullName evidence="13">G-protein coupled receptors family 1 profile domain-containing protein</fullName>
    </recommendedName>
</protein>
<dbReference type="CDD" id="cd00637">
    <property type="entry name" value="7tm_classA_rhodopsin-like"/>
    <property type="match status" value="1"/>
</dbReference>
<feature type="transmembrane region" description="Helical" evidence="11">
    <location>
        <begin position="121"/>
        <end position="146"/>
    </location>
</feature>
<evidence type="ECO:0000256" key="5">
    <source>
        <dbReference type="ARBA" id="ARBA00023040"/>
    </source>
</evidence>
<keyword evidence="15" id="KW-1185">Reference proteome</keyword>
<keyword evidence="5" id="KW-0297">G-protein coupled receptor</keyword>
<keyword evidence="3 11" id="KW-0812">Transmembrane</keyword>
<keyword evidence="7" id="KW-0675">Receptor</keyword>
<evidence type="ECO:0000256" key="4">
    <source>
        <dbReference type="ARBA" id="ARBA00022989"/>
    </source>
</evidence>
<gene>
    <name evidence="14" type="ORF">GSLYS_00016218001</name>
</gene>
<evidence type="ECO:0000259" key="13">
    <source>
        <dbReference type="PROSITE" id="PS50262"/>
    </source>
</evidence>
<dbReference type="EMBL" id="CAXITT010000501">
    <property type="protein sequence ID" value="CAL1542684.1"/>
    <property type="molecule type" value="Genomic_DNA"/>
</dbReference>
<comment type="caution">
    <text evidence="14">The sequence shown here is derived from an EMBL/GenBank/DDBJ whole genome shotgun (WGS) entry which is preliminary data.</text>
</comment>
<name>A0AAV2I9I0_LYMST</name>
<dbReference type="Pfam" id="PF00001">
    <property type="entry name" value="7tm_1"/>
    <property type="match status" value="1"/>
</dbReference>
<keyword evidence="4 11" id="KW-1133">Transmembrane helix</keyword>
<evidence type="ECO:0000256" key="12">
    <source>
        <dbReference type="SAM" id="SignalP"/>
    </source>
</evidence>
<evidence type="ECO:0000313" key="15">
    <source>
        <dbReference type="Proteomes" id="UP001497497"/>
    </source>
</evidence>
<dbReference type="AlphaFoldDB" id="A0AAV2I9I0"/>
<reference evidence="14 15" key="1">
    <citation type="submission" date="2024-04" db="EMBL/GenBank/DDBJ databases">
        <authorList>
            <consortium name="Genoscope - CEA"/>
            <person name="William W."/>
        </authorList>
    </citation>
    <scope>NUCLEOTIDE SEQUENCE [LARGE SCALE GENOMIC DNA]</scope>
</reference>
<sequence length="330" mass="36418">MFNPVLFTLMWVSGWASCDKLLRIPVYCGIFGWLGSALVVWSAGIIVIMTSCRYLSLVKPLYYRTNVTTTSVTRGVIGALIFCLVFFIWPFTGLTAPFTIYEDNHICATQFSPGGAGIGQRLFIGVTGVIGCLTVVLVLVCNLTIVKTLRQRNAIRSEVISARADGTRTNAHGKRRKFGHVTLVVSFVYALCYAPFVVRLVIDTINDTDHQNLLIHSVTLSLLFLSPLLNPIVYGVFNKQFRQTLFSMFKPGARKPGPSGSVDSRSGQNGDAYLQRSIKDGQKVKVQPERSGSGSNLETQHGRSAVQVHETDVIITGYARPYEVFSYSCE</sequence>
<dbReference type="Proteomes" id="UP001497497">
    <property type="component" value="Unassembled WGS sequence"/>
</dbReference>
<keyword evidence="8" id="KW-0325">Glycoprotein</keyword>
<comment type="subcellular location">
    <subcellularLocation>
        <location evidence="1">Cell membrane</location>
        <topology evidence="1">Multi-pass membrane protein</topology>
    </subcellularLocation>
</comment>
<organism evidence="14 15">
    <name type="scientific">Lymnaea stagnalis</name>
    <name type="common">Great pond snail</name>
    <name type="synonym">Helix stagnalis</name>
    <dbReference type="NCBI Taxonomy" id="6523"/>
    <lineage>
        <taxon>Eukaryota</taxon>
        <taxon>Metazoa</taxon>
        <taxon>Spiralia</taxon>
        <taxon>Lophotrochozoa</taxon>
        <taxon>Mollusca</taxon>
        <taxon>Gastropoda</taxon>
        <taxon>Heterobranchia</taxon>
        <taxon>Euthyneura</taxon>
        <taxon>Panpulmonata</taxon>
        <taxon>Hygrophila</taxon>
        <taxon>Lymnaeoidea</taxon>
        <taxon>Lymnaeidae</taxon>
        <taxon>Lymnaea</taxon>
    </lineage>
</organism>
<evidence type="ECO:0000256" key="9">
    <source>
        <dbReference type="ARBA" id="ARBA00023224"/>
    </source>
</evidence>
<evidence type="ECO:0000256" key="10">
    <source>
        <dbReference type="SAM" id="MobiDB-lite"/>
    </source>
</evidence>
<dbReference type="InterPro" id="IPR017452">
    <property type="entry name" value="GPCR_Rhodpsn_7TM"/>
</dbReference>
<feature type="transmembrane region" description="Helical" evidence="11">
    <location>
        <begin position="178"/>
        <end position="202"/>
    </location>
</feature>
<dbReference type="PANTHER" id="PTHR11866">
    <property type="entry name" value="G-PROTEIN COUPLED RECEPTOR FAMILY 1 MEMBER"/>
    <property type="match status" value="1"/>
</dbReference>
<feature type="transmembrane region" description="Helical" evidence="11">
    <location>
        <begin position="214"/>
        <end position="237"/>
    </location>
</feature>
<dbReference type="InterPro" id="IPR008365">
    <property type="entry name" value="Prostanoid_rcpt"/>
</dbReference>
<accession>A0AAV2I9I0</accession>
<feature type="region of interest" description="Disordered" evidence="10">
    <location>
        <begin position="281"/>
        <end position="304"/>
    </location>
</feature>
<feature type="transmembrane region" description="Helical" evidence="11">
    <location>
        <begin position="32"/>
        <end position="55"/>
    </location>
</feature>
<feature type="transmembrane region" description="Helical" evidence="11">
    <location>
        <begin position="76"/>
        <end position="101"/>
    </location>
</feature>
<evidence type="ECO:0000256" key="2">
    <source>
        <dbReference type="ARBA" id="ARBA00022475"/>
    </source>
</evidence>
<feature type="chain" id="PRO_5043864346" description="G-protein coupled receptors family 1 profile domain-containing protein" evidence="12">
    <location>
        <begin position="19"/>
        <end position="330"/>
    </location>
</feature>
<feature type="signal peptide" evidence="12">
    <location>
        <begin position="1"/>
        <end position="18"/>
    </location>
</feature>
<proteinExistence type="predicted"/>
<evidence type="ECO:0000256" key="1">
    <source>
        <dbReference type="ARBA" id="ARBA00004651"/>
    </source>
</evidence>
<keyword evidence="12" id="KW-0732">Signal</keyword>
<evidence type="ECO:0000256" key="8">
    <source>
        <dbReference type="ARBA" id="ARBA00023180"/>
    </source>
</evidence>
<feature type="compositionally biased region" description="Polar residues" evidence="10">
    <location>
        <begin position="290"/>
        <end position="299"/>
    </location>
</feature>
<feature type="domain" description="G-protein coupled receptors family 1 profile" evidence="13">
    <location>
        <begin position="1"/>
        <end position="234"/>
    </location>
</feature>
<dbReference type="Gene3D" id="1.20.1070.10">
    <property type="entry name" value="Rhodopsin 7-helix transmembrane proteins"/>
    <property type="match status" value="1"/>
</dbReference>
<evidence type="ECO:0000313" key="14">
    <source>
        <dbReference type="EMBL" id="CAL1542684.1"/>
    </source>
</evidence>
<dbReference type="InterPro" id="IPR000276">
    <property type="entry name" value="GPCR_Rhodpsn"/>
</dbReference>